<dbReference type="InterPro" id="IPR000554">
    <property type="entry name" value="Ribosomal_eS7"/>
</dbReference>
<dbReference type="PANTHER" id="PTHR11278">
    <property type="entry name" value="40S RIBOSOMAL PROTEIN S7"/>
    <property type="match status" value="1"/>
</dbReference>
<dbReference type="PROSITE" id="PS00948">
    <property type="entry name" value="RIBOSOMAL_S7E"/>
    <property type="match status" value="1"/>
</dbReference>
<dbReference type="GO" id="GO:0022627">
    <property type="term" value="C:cytosolic small ribosomal subunit"/>
    <property type="evidence" value="ECO:0007669"/>
    <property type="project" value="TreeGrafter"/>
</dbReference>
<keyword evidence="3 4" id="KW-0687">Ribonucleoprotein</keyword>
<dbReference type="AlphaFoldDB" id="A0AAN6TPT8"/>
<evidence type="ECO:0000256" key="2">
    <source>
        <dbReference type="ARBA" id="ARBA00022980"/>
    </source>
</evidence>
<dbReference type="EMBL" id="MU853269">
    <property type="protein sequence ID" value="KAK4118423.1"/>
    <property type="molecule type" value="Genomic_DNA"/>
</dbReference>
<reference evidence="6" key="1">
    <citation type="journal article" date="2023" name="Mol. Phylogenet. Evol.">
        <title>Genome-scale phylogeny and comparative genomics of the fungal order Sordariales.</title>
        <authorList>
            <person name="Hensen N."/>
            <person name="Bonometti L."/>
            <person name="Westerberg I."/>
            <person name="Brannstrom I.O."/>
            <person name="Guillou S."/>
            <person name="Cros-Aarteil S."/>
            <person name="Calhoun S."/>
            <person name="Haridas S."/>
            <person name="Kuo A."/>
            <person name="Mondo S."/>
            <person name="Pangilinan J."/>
            <person name="Riley R."/>
            <person name="LaButti K."/>
            <person name="Andreopoulos B."/>
            <person name="Lipzen A."/>
            <person name="Chen C."/>
            <person name="Yan M."/>
            <person name="Daum C."/>
            <person name="Ng V."/>
            <person name="Clum A."/>
            <person name="Steindorff A."/>
            <person name="Ohm R.A."/>
            <person name="Martin F."/>
            <person name="Silar P."/>
            <person name="Natvig D.O."/>
            <person name="Lalanne C."/>
            <person name="Gautier V."/>
            <person name="Ament-Velasquez S.L."/>
            <person name="Kruys A."/>
            <person name="Hutchinson M.I."/>
            <person name="Powell A.J."/>
            <person name="Barry K."/>
            <person name="Miller A.N."/>
            <person name="Grigoriev I.V."/>
            <person name="Debuchy R."/>
            <person name="Gladieux P."/>
            <person name="Hiltunen Thoren M."/>
            <person name="Johannesson H."/>
        </authorList>
    </citation>
    <scope>NUCLEOTIDE SEQUENCE</scope>
    <source>
        <strain evidence="6">CBS 731.68</strain>
    </source>
</reference>
<protein>
    <recommendedName>
        <fullName evidence="4">40S ribosomal protein S7</fullName>
    </recommendedName>
</protein>
<comment type="similarity">
    <text evidence="1 4">Belongs to the eukaryotic ribosomal protein eS7 family.</text>
</comment>
<dbReference type="RefSeq" id="XP_062642196.1">
    <property type="nucleotide sequence ID" value="XM_062789692.1"/>
</dbReference>
<evidence type="ECO:0000256" key="4">
    <source>
        <dbReference type="RuleBase" id="RU364105"/>
    </source>
</evidence>
<dbReference type="GO" id="GO:0006364">
    <property type="term" value="P:rRNA processing"/>
    <property type="evidence" value="ECO:0007669"/>
    <property type="project" value="TreeGrafter"/>
</dbReference>
<dbReference type="GeneID" id="87826462"/>
<evidence type="ECO:0000313" key="7">
    <source>
        <dbReference type="Proteomes" id="UP001302602"/>
    </source>
</evidence>
<dbReference type="GO" id="GO:0006412">
    <property type="term" value="P:translation"/>
    <property type="evidence" value="ECO:0007669"/>
    <property type="project" value="InterPro"/>
</dbReference>
<dbReference type="InterPro" id="IPR047861">
    <property type="entry name" value="Ribosomal_eS7_CS"/>
</dbReference>
<evidence type="ECO:0000256" key="3">
    <source>
        <dbReference type="ARBA" id="ARBA00023274"/>
    </source>
</evidence>
<dbReference type="Pfam" id="PF01251">
    <property type="entry name" value="Ribosomal_S7e"/>
    <property type="match status" value="1"/>
</dbReference>
<dbReference type="GO" id="GO:0030686">
    <property type="term" value="C:90S preribosome"/>
    <property type="evidence" value="ECO:0007669"/>
    <property type="project" value="TreeGrafter"/>
</dbReference>
<evidence type="ECO:0000256" key="5">
    <source>
        <dbReference type="SAM" id="MobiDB-lite"/>
    </source>
</evidence>
<reference evidence="6" key="2">
    <citation type="submission" date="2023-05" db="EMBL/GenBank/DDBJ databases">
        <authorList>
            <consortium name="Lawrence Berkeley National Laboratory"/>
            <person name="Steindorff A."/>
            <person name="Hensen N."/>
            <person name="Bonometti L."/>
            <person name="Westerberg I."/>
            <person name="Brannstrom I.O."/>
            <person name="Guillou S."/>
            <person name="Cros-Aarteil S."/>
            <person name="Calhoun S."/>
            <person name="Haridas S."/>
            <person name="Kuo A."/>
            <person name="Mondo S."/>
            <person name="Pangilinan J."/>
            <person name="Riley R."/>
            <person name="Labutti K."/>
            <person name="Andreopoulos B."/>
            <person name="Lipzen A."/>
            <person name="Chen C."/>
            <person name="Yanf M."/>
            <person name="Daum C."/>
            <person name="Ng V."/>
            <person name="Clum A."/>
            <person name="Ohm R."/>
            <person name="Martin F."/>
            <person name="Silar P."/>
            <person name="Natvig D."/>
            <person name="Lalanne C."/>
            <person name="Gautier V."/>
            <person name="Ament-Velasquez S.L."/>
            <person name="Kruys A."/>
            <person name="Hutchinson M.I."/>
            <person name="Powell A.J."/>
            <person name="Barry K."/>
            <person name="Miller A.N."/>
            <person name="Grigoriev I.V."/>
            <person name="Debuchy R."/>
            <person name="Gladieux P."/>
            <person name="Thoren M.H."/>
            <person name="Johannesson H."/>
        </authorList>
    </citation>
    <scope>NUCLEOTIDE SEQUENCE</scope>
    <source>
        <strain evidence="6">CBS 731.68</strain>
    </source>
</reference>
<keyword evidence="7" id="KW-1185">Reference proteome</keyword>
<keyword evidence="2 4" id="KW-0689">Ribosomal protein</keyword>
<gene>
    <name evidence="6" type="ORF">N657DRAFT_583687</name>
</gene>
<evidence type="ECO:0000313" key="6">
    <source>
        <dbReference type="EMBL" id="KAK4118423.1"/>
    </source>
</evidence>
<dbReference type="PANTHER" id="PTHR11278:SF0">
    <property type="entry name" value="SMALL RIBOSOMAL SUBUNIT PROTEIN ES7"/>
    <property type="match status" value="1"/>
</dbReference>
<dbReference type="Proteomes" id="UP001302602">
    <property type="component" value="Unassembled WGS sequence"/>
</dbReference>
<dbReference type="GO" id="GO:0003735">
    <property type="term" value="F:structural constituent of ribosome"/>
    <property type="evidence" value="ECO:0007669"/>
    <property type="project" value="InterPro"/>
</dbReference>
<name>A0AAN6TPT8_9PEZI</name>
<dbReference type="GO" id="GO:0042274">
    <property type="term" value="P:ribosomal small subunit biogenesis"/>
    <property type="evidence" value="ECO:0007669"/>
    <property type="project" value="TreeGrafter"/>
</dbReference>
<accession>A0AAN6TPT8</accession>
<dbReference type="GO" id="GO:0032040">
    <property type="term" value="C:small-subunit processome"/>
    <property type="evidence" value="ECO:0007669"/>
    <property type="project" value="TreeGrafter"/>
</dbReference>
<evidence type="ECO:0000256" key="1">
    <source>
        <dbReference type="ARBA" id="ARBA00007820"/>
    </source>
</evidence>
<feature type="region of interest" description="Disordered" evidence="5">
    <location>
        <begin position="1"/>
        <end position="20"/>
    </location>
</feature>
<organism evidence="6 7">
    <name type="scientific">Parathielavia appendiculata</name>
    <dbReference type="NCBI Taxonomy" id="2587402"/>
    <lineage>
        <taxon>Eukaryota</taxon>
        <taxon>Fungi</taxon>
        <taxon>Dikarya</taxon>
        <taxon>Ascomycota</taxon>
        <taxon>Pezizomycotina</taxon>
        <taxon>Sordariomycetes</taxon>
        <taxon>Sordariomycetidae</taxon>
        <taxon>Sordariales</taxon>
        <taxon>Chaetomiaceae</taxon>
        <taxon>Parathielavia</taxon>
    </lineage>
</organism>
<sequence length="204" mass="23093">MSSSPSLNKIAANSPSRQNPSELEQAIAGALYDLETNTADLKVALRPLQFVSAREIEVGHGKKAIVIFVPVPSLQGFHRVQQRLTRELEKKFSDRHVLILASRRILPRPKRSSRSRNTLKQKRPRSRTLTAVHDAILTDLVYPVEIVGKRLRTKEDGSKTLKVILDEKERGGVDYRLDTYSEVYRRLTGRGVVFEFPQTSAADY</sequence>
<comment type="caution">
    <text evidence="6">The sequence shown here is derived from an EMBL/GenBank/DDBJ whole genome shotgun (WGS) entry which is preliminary data.</text>
</comment>
<proteinExistence type="inferred from homology"/>